<dbReference type="RefSeq" id="WP_267656613.1">
    <property type="nucleotide sequence ID" value="NZ_JAOVZR010000004.1"/>
</dbReference>
<dbReference type="EMBL" id="JAOVZR010000004">
    <property type="protein sequence ID" value="MCY0150877.1"/>
    <property type="molecule type" value="Genomic_DNA"/>
</dbReference>
<dbReference type="Proteomes" id="UP001073227">
    <property type="component" value="Unassembled WGS sequence"/>
</dbReference>
<evidence type="ECO:0000256" key="2">
    <source>
        <dbReference type="SAM" id="Phobius"/>
    </source>
</evidence>
<keyword evidence="2" id="KW-0472">Membrane</keyword>
<keyword evidence="2" id="KW-0812">Transmembrane</keyword>
<name>A0ABT3ZGD9_9HYPH</name>
<feature type="transmembrane region" description="Helical" evidence="2">
    <location>
        <begin position="304"/>
        <end position="327"/>
    </location>
</feature>
<evidence type="ECO:0000313" key="3">
    <source>
        <dbReference type="EMBL" id="MCY0150877.1"/>
    </source>
</evidence>
<keyword evidence="2" id="KW-1133">Transmembrane helix</keyword>
<organism evidence="3 4">
    <name type="scientific">Hoeflea algicola</name>
    <dbReference type="NCBI Taxonomy" id="2983763"/>
    <lineage>
        <taxon>Bacteria</taxon>
        <taxon>Pseudomonadati</taxon>
        <taxon>Pseudomonadota</taxon>
        <taxon>Alphaproteobacteria</taxon>
        <taxon>Hyphomicrobiales</taxon>
        <taxon>Rhizobiaceae</taxon>
        <taxon>Hoeflea</taxon>
    </lineage>
</organism>
<feature type="transmembrane region" description="Helical" evidence="2">
    <location>
        <begin position="73"/>
        <end position="97"/>
    </location>
</feature>
<gene>
    <name evidence="3" type="ORF">OEG84_25055</name>
</gene>
<comment type="caution">
    <text evidence="3">The sequence shown here is derived from an EMBL/GenBank/DDBJ whole genome shotgun (WGS) entry which is preliminary data.</text>
</comment>
<protein>
    <submittedName>
        <fullName evidence="3">Phage tail length tape measure family protein</fullName>
    </submittedName>
</protein>
<proteinExistence type="predicted"/>
<evidence type="ECO:0000256" key="1">
    <source>
        <dbReference type="SAM" id="MobiDB-lite"/>
    </source>
</evidence>
<reference evidence="3" key="1">
    <citation type="submission" date="2022-10" db="EMBL/GenBank/DDBJ databases">
        <title>Hoeflea sp. G2-23, isolated from marine algae.</title>
        <authorList>
            <person name="Kristyanto S."/>
            <person name="Kim J.M."/>
            <person name="Jeon C.O."/>
        </authorList>
    </citation>
    <scope>NUCLEOTIDE SEQUENCE</scope>
    <source>
        <strain evidence="3">G2-23</strain>
    </source>
</reference>
<keyword evidence="4" id="KW-1185">Reference proteome</keyword>
<accession>A0ABT3ZGD9</accession>
<feature type="region of interest" description="Disordered" evidence="1">
    <location>
        <begin position="21"/>
        <end position="43"/>
    </location>
</feature>
<feature type="transmembrane region" description="Helical" evidence="2">
    <location>
        <begin position="384"/>
        <end position="400"/>
    </location>
</feature>
<sequence>MNVASLKYEIDSSQAKTATTNLGGMSKAAKDAENSQKGLGTTSTRAGREIVAANTNTARSAGLVTKAYSAMRVAALAAIVGITAGLVGLTSLMGRFVSSTNEAQKQQAQLAAALKSTGGAAGQTLASLNAHAAALQKVTNFGDEATNTAQGILLTFRKIGGNEFPRATEAVQDLAQALGVSLQSAAIQVGKALNDPVIGMTAMSRSGITFTESQKEMVKSMVASGDMIGAQTLILKELETQFGGSAKAARETLGGALAALGNAWGDLFEMSKGATEGLRTSIEGLVTAISNPAFAAFMSAVGSVLFGALQAATFAATGLANGIIFLAENVDTLGVAAGTAGTLMAVAFGPAILAAMASGFVALGTAGVAAISAITAAIAANPLGALAVGITAAVAALYVFRDEVQKAIGVDVVGIAKTAANYLIGSFVAAYEDITFLWNNFGNVIGAAVIGGVNLAIDAVNTLINGAKRSINDLINTINLIPGVNIDGLDTSSSTIGNIENSFANNLTGGGRHSALSRHNERQQAALNADYLGGVSTAFEGSTPDIKAATAALTEAETAATGAGKAIKEAAKTDPWKGLRKSVDTANDGLKAAREIAGGFFSDLKNGLKNGESFWDSFKTAALNALDRITDKLLNEVLDSIFKVNKAASGGGGGGIGGFLSSIFGGMFGGGQMGIAKAGGIGLYANGTDFAPGGMAIVGEQGPELVNLPRGSKVNTAGQTRGMMSAANNNRGGSSDVVTIVLQDDSGRMASIADQQIKTASGTIINVAVQKSEAKFATTYAKTNRAGQI</sequence>
<evidence type="ECO:0000313" key="4">
    <source>
        <dbReference type="Proteomes" id="UP001073227"/>
    </source>
</evidence>